<dbReference type="EMBL" id="KN833048">
    <property type="protein sequence ID" value="KIM75301.1"/>
    <property type="molecule type" value="Genomic_DNA"/>
</dbReference>
<dbReference type="InParanoid" id="A0A0C3F5Y4"/>
<dbReference type="HOGENOM" id="CLU_2794846_0_0_1"/>
<gene>
    <name evidence="1" type="ORF">PILCRDRAFT_827405</name>
</gene>
<accession>A0A0C3F5Y4</accession>
<reference evidence="2" key="2">
    <citation type="submission" date="2015-01" db="EMBL/GenBank/DDBJ databases">
        <title>Evolutionary Origins and Diversification of the Mycorrhizal Mutualists.</title>
        <authorList>
            <consortium name="DOE Joint Genome Institute"/>
            <consortium name="Mycorrhizal Genomics Consortium"/>
            <person name="Kohler A."/>
            <person name="Kuo A."/>
            <person name="Nagy L.G."/>
            <person name="Floudas D."/>
            <person name="Copeland A."/>
            <person name="Barry K.W."/>
            <person name="Cichocki N."/>
            <person name="Veneault-Fourrey C."/>
            <person name="LaButti K."/>
            <person name="Lindquist E.A."/>
            <person name="Lipzen A."/>
            <person name="Lundell T."/>
            <person name="Morin E."/>
            <person name="Murat C."/>
            <person name="Riley R."/>
            <person name="Ohm R."/>
            <person name="Sun H."/>
            <person name="Tunlid A."/>
            <person name="Henrissat B."/>
            <person name="Grigoriev I.V."/>
            <person name="Hibbett D.S."/>
            <person name="Martin F."/>
        </authorList>
    </citation>
    <scope>NUCLEOTIDE SEQUENCE [LARGE SCALE GENOMIC DNA]</scope>
    <source>
        <strain evidence="2">F 1598</strain>
    </source>
</reference>
<protein>
    <submittedName>
        <fullName evidence="1">Uncharacterized protein</fullName>
    </submittedName>
</protein>
<organism evidence="1 2">
    <name type="scientific">Piloderma croceum (strain F 1598)</name>
    <dbReference type="NCBI Taxonomy" id="765440"/>
    <lineage>
        <taxon>Eukaryota</taxon>
        <taxon>Fungi</taxon>
        <taxon>Dikarya</taxon>
        <taxon>Basidiomycota</taxon>
        <taxon>Agaricomycotina</taxon>
        <taxon>Agaricomycetes</taxon>
        <taxon>Agaricomycetidae</taxon>
        <taxon>Atheliales</taxon>
        <taxon>Atheliaceae</taxon>
        <taxon>Piloderma</taxon>
    </lineage>
</organism>
<proteinExistence type="predicted"/>
<dbReference type="AlphaFoldDB" id="A0A0C3F5Y4"/>
<sequence>MTLLFRHLLFPDSLLRRSSPSQPLVHRCASRHLNYPKQRGTILHIPTSPFENLQDQPVGEFKVGGYAG</sequence>
<evidence type="ECO:0000313" key="1">
    <source>
        <dbReference type="EMBL" id="KIM75301.1"/>
    </source>
</evidence>
<reference evidence="1 2" key="1">
    <citation type="submission" date="2014-04" db="EMBL/GenBank/DDBJ databases">
        <authorList>
            <consortium name="DOE Joint Genome Institute"/>
            <person name="Kuo A."/>
            <person name="Tarkka M."/>
            <person name="Buscot F."/>
            <person name="Kohler A."/>
            <person name="Nagy L.G."/>
            <person name="Floudas D."/>
            <person name="Copeland A."/>
            <person name="Barry K.W."/>
            <person name="Cichocki N."/>
            <person name="Veneault-Fourrey C."/>
            <person name="LaButti K."/>
            <person name="Lindquist E.A."/>
            <person name="Lipzen A."/>
            <person name="Lundell T."/>
            <person name="Morin E."/>
            <person name="Murat C."/>
            <person name="Sun H."/>
            <person name="Tunlid A."/>
            <person name="Henrissat B."/>
            <person name="Grigoriev I.V."/>
            <person name="Hibbett D.S."/>
            <person name="Martin F."/>
            <person name="Nordberg H.P."/>
            <person name="Cantor M.N."/>
            <person name="Hua S.X."/>
        </authorList>
    </citation>
    <scope>NUCLEOTIDE SEQUENCE [LARGE SCALE GENOMIC DNA]</scope>
    <source>
        <strain evidence="1 2">F 1598</strain>
    </source>
</reference>
<dbReference type="Proteomes" id="UP000054166">
    <property type="component" value="Unassembled WGS sequence"/>
</dbReference>
<evidence type="ECO:0000313" key="2">
    <source>
        <dbReference type="Proteomes" id="UP000054166"/>
    </source>
</evidence>
<keyword evidence="2" id="KW-1185">Reference proteome</keyword>
<name>A0A0C3F5Y4_PILCF</name>